<dbReference type="EMBL" id="QKXH01000009">
    <property type="protein sequence ID" value="PZX92595.1"/>
    <property type="molecule type" value="Genomic_DNA"/>
</dbReference>
<name>A0A2W7UGW6_9FLAO</name>
<gene>
    <name evidence="1" type="ORF">DOS84_14130</name>
</gene>
<proteinExistence type="predicted"/>
<evidence type="ECO:0008006" key="3">
    <source>
        <dbReference type="Google" id="ProtNLM"/>
    </source>
</evidence>
<comment type="caution">
    <text evidence="1">The sequence shown here is derived from an EMBL/GenBank/DDBJ whole genome shotgun (WGS) entry which is preliminary data.</text>
</comment>
<reference evidence="1 2" key="1">
    <citation type="submission" date="2018-06" db="EMBL/GenBank/DDBJ databases">
        <title>Flavobacterium sp IMCC34762, genome.</title>
        <authorList>
            <person name="Joung Y."/>
            <person name="Cho J."/>
            <person name="Song J."/>
        </authorList>
    </citation>
    <scope>NUCLEOTIDE SEQUENCE [LARGE SCALE GENOMIC DNA]</scope>
    <source>
        <strain evidence="1 2">IMCC34762</strain>
    </source>
</reference>
<keyword evidence="2" id="KW-1185">Reference proteome</keyword>
<dbReference type="Proteomes" id="UP000249177">
    <property type="component" value="Unassembled WGS sequence"/>
</dbReference>
<protein>
    <recommendedName>
        <fullName evidence="3">Preprotein translocase subunit SecB</fullName>
    </recommendedName>
</protein>
<dbReference type="AlphaFoldDB" id="A0A2W7UGW6"/>
<sequence>MSANILHPEKIEIVDFKIIKGQINSPFDFENKKVEGHIFNVDFELGFNLEDKLARADFSVNVETKSNGDTIEEAVGNFSFVYVFYVDNIEELTTVEKDEIITVHPALGNALASITYSTSRGILMTRFQGTVLSDFILPVINPNDLLEKGKK</sequence>
<evidence type="ECO:0000313" key="2">
    <source>
        <dbReference type="Proteomes" id="UP000249177"/>
    </source>
</evidence>
<dbReference type="OrthoDB" id="1349564at2"/>
<accession>A0A2W7UGW6</accession>
<organism evidence="1 2">
    <name type="scientific">Flavobacterium aquariorum</name>
    <dbReference type="NCBI Taxonomy" id="2217670"/>
    <lineage>
        <taxon>Bacteria</taxon>
        <taxon>Pseudomonadati</taxon>
        <taxon>Bacteroidota</taxon>
        <taxon>Flavobacteriia</taxon>
        <taxon>Flavobacteriales</taxon>
        <taxon>Flavobacteriaceae</taxon>
        <taxon>Flavobacterium</taxon>
    </lineage>
</organism>
<evidence type="ECO:0000313" key="1">
    <source>
        <dbReference type="EMBL" id="PZX92595.1"/>
    </source>
</evidence>
<dbReference type="RefSeq" id="WP_111410769.1">
    <property type="nucleotide sequence ID" value="NZ_QKXH01000009.1"/>
</dbReference>